<evidence type="ECO:0000313" key="2">
    <source>
        <dbReference type="EMBL" id="CAJ0579461.1"/>
    </source>
</evidence>
<organism evidence="2 3">
    <name type="scientific">Mesorhabditis spiculigera</name>
    <dbReference type="NCBI Taxonomy" id="96644"/>
    <lineage>
        <taxon>Eukaryota</taxon>
        <taxon>Metazoa</taxon>
        <taxon>Ecdysozoa</taxon>
        <taxon>Nematoda</taxon>
        <taxon>Chromadorea</taxon>
        <taxon>Rhabditida</taxon>
        <taxon>Rhabditina</taxon>
        <taxon>Rhabditomorpha</taxon>
        <taxon>Rhabditoidea</taxon>
        <taxon>Rhabditidae</taxon>
        <taxon>Mesorhabditinae</taxon>
        <taxon>Mesorhabditis</taxon>
    </lineage>
</organism>
<feature type="region of interest" description="Disordered" evidence="1">
    <location>
        <begin position="1"/>
        <end position="75"/>
    </location>
</feature>
<gene>
    <name evidence="2" type="ORF">MSPICULIGERA_LOCUS17677</name>
</gene>
<dbReference type="AlphaFoldDB" id="A0AA36D2I4"/>
<protein>
    <submittedName>
        <fullName evidence="2">Uncharacterized protein</fullName>
    </submittedName>
</protein>
<keyword evidence="3" id="KW-1185">Reference proteome</keyword>
<sequence>MCVRKKKKPKPTSKASAKPPIKKPAVVGGPVKPRVLPAPAAAPPPPATPVKPTPAPSPQPTPAVAPKPKKHPEPRSMMHVMRTQISDAPTIRAFEVKSLTNRSKFVYHPDQAEVFENCAFAPAAPKTSVAALFNAGGGPDRSGAMPPDEDTVAEVDRRLKSFIFPPLLRPLPSEVHRITPLDERTCQESKRENEARELQLATCTQGSEINIHVNIQRTNKVSQQQKPNAPVAPTMKPAKFTKADKGKGRREPTMTATTNTVASAQLAGVATKSGIVAKSGLTGRSREAHVVKSGMAKSGKKT</sequence>
<evidence type="ECO:0000313" key="3">
    <source>
        <dbReference type="Proteomes" id="UP001177023"/>
    </source>
</evidence>
<evidence type="ECO:0000256" key="1">
    <source>
        <dbReference type="SAM" id="MobiDB-lite"/>
    </source>
</evidence>
<dbReference type="Proteomes" id="UP001177023">
    <property type="component" value="Unassembled WGS sequence"/>
</dbReference>
<comment type="caution">
    <text evidence="2">The sequence shown here is derived from an EMBL/GenBank/DDBJ whole genome shotgun (WGS) entry which is preliminary data.</text>
</comment>
<feature type="compositionally biased region" description="Basic residues" evidence="1">
    <location>
        <begin position="1"/>
        <end position="11"/>
    </location>
</feature>
<feature type="compositionally biased region" description="Pro residues" evidence="1">
    <location>
        <begin position="40"/>
        <end position="65"/>
    </location>
</feature>
<dbReference type="EMBL" id="CATQJA010002657">
    <property type="protein sequence ID" value="CAJ0579461.1"/>
    <property type="molecule type" value="Genomic_DNA"/>
</dbReference>
<name>A0AA36D2I4_9BILA</name>
<feature type="compositionally biased region" description="Low complexity" evidence="1">
    <location>
        <begin position="12"/>
        <end position="39"/>
    </location>
</feature>
<feature type="non-terminal residue" evidence="2">
    <location>
        <position position="1"/>
    </location>
</feature>
<proteinExistence type="predicted"/>
<accession>A0AA36D2I4</accession>
<reference evidence="2" key="1">
    <citation type="submission" date="2023-06" db="EMBL/GenBank/DDBJ databases">
        <authorList>
            <person name="Delattre M."/>
        </authorList>
    </citation>
    <scope>NUCLEOTIDE SEQUENCE</scope>
    <source>
        <strain evidence="2">AF72</strain>
    </source>
</reference>